<keyword evidence="9" id="KW-1185">Reference proteome</keyword>
<evidence type="ECO:0000256" key="1">
    <source>
        <dbReference type="ARBA" id="ARBA00004141"/>
    </source>
</evidence>
<feature type="transmembrane region" description="Helical" evidence="7">
    <location>
        <begin position="401"/>
        <end position="423"/>
    </location>
</feature>
<dbReference type="GO" id="GO:0005886">
    <property type="term" value="C:plasma membrane"/>
    <property type="evidence" value="ECO:0007669"/>
    <property type="project" value="TreeGrafter"/>
</dbReference>
<comment type="caution">
    <text evidence="8">The sequence shown here is derived from an EMBL/GenBank/DDBJ whole genome shotgun (WGS) entry which is preliminary data.</text>
</comment>
<feature type="transmembrane region" description="Helical" evidence="7">
    <location>
        <begin position="266"/>
        <end position="288"/>
    </location>
</feature>
<feature type="transmembrane region" description="Helical" evidence="7">
    <location>
        <begin position="347"/>
        <end position="364"/>
    </location>
</feature>
<evidence type="ECO:0000256" key="3">
    <source>
        <dbReference type="ARBA" id="ARBA00022448"/>
    </source>
</evidence>
<dbReference type="CDD" id="cd13136">
    <property type="entry name" value="MATE_DinF_like"/>
    <property type="match status" value="1"/>
</dbReference>
<name>A0A0A2G761_9PORP</name>
<accession>A0A0A2G761</accession>
<feature type="transmembrane region" description="Helical" evidence="7">
    <location>
        <begin position="235"/>
        <end position="254"/>
    </location>
</feature>
<comment type="similarity">
    <text evidence="2">Belongs to the multi antimicrobial extrusion (MATE) (TC 2.A.66.1) family.</text>
</comment>
<evidence type="ECO:0000256" key="2">
    <source>
        <dbReference type="ARBA" id="ARBA00010199"/>
    </source>
</evidence>
<keyword evidence="5 7" id="KW-1133">Transmembrane helix</keyword>
<dbReference type="STRING" id="266762.HQ36_01260"/>
<evidence type="ECO:0000313" key="9">
    <source>
        <dbReference type="Proteomes" id="UP000030134"/>
    </source>
</evidence>
<feature type="transmembrane region" description="Helical" evidence="7">
    <location>
        <begin position="376"/>
        <end position="395"/>
    </location>
</feature>
<dbReference type="GO" id="GO:0042910">
    <property type="term" value="F:xenobiotic transmembrane transporter activity"/>
    <property type="evidence" value="ECO:0007669"/>
    <property type="project" value="InterPro"/>
</dbReference>
<evidence type="ECO:0000256" key="6">
    <source>
        <dbReference type="ARBA" id="ARBA00023136"/>
    </source>
</evidence>
<reference evidence="8 9" key="1">
    <citation type="submission" date="2014-08" db="EMBL/GenBank/DDBJ databases">
        <title>Porphyromonas gingivicanis strain:COT-022_OH1391 Genome sequencing.</title>
        <authorList>
            <person name="Wallis C."/>
            <person name="Deusch O."/>
            <person name="O'Flynn C."/>
            <person name="Davis I."/>
            <person name="Jospin G."/>
            <person name="Darling A.E."/>
            <person name="Coil D.A."/>
            <person name="Alexiev A."/>
            <person name="Horsfall A."/>
            <person name="Kirkwood N."/>
            <person name="Harris S."/>
            <person name="Eisen J.A."/>
        </authorList>
    </citation>
    <scope>NUCLEOTIDE SEQUENCE [LARGE SCALE GENOMIC DNA]</scope>
    <source>
        <strain evidence="9">COT-022 OH1391</strain>
    </source>
</reference>
<dbReference type="PANTHER" id="PTHR43298:SF2">
    <property type="entry name" value="FMN_FAD EXPORTER YEEO-RELATED"/>
    <property type="match status" value="1"/>
</dbReference>
<dbReference type="eggNOG" id="COG0534">
    <property type="taxonomic scope" value="Bacteria"/>
</dbReference>
<dbReference type="EMBL" id="JQZW01000002">
    <property type="protein sequence ID" value="KGN99118.1"/>
    <property type="molecule type" value="Genomic_DNA"/>
</dbReference>
<dbReference type="Pfam" id="PF01554">
    <property type="entry name" value="MatE"/>
    <property type="match status" value="2"/>
</dbReference>
<organism evidence="8 9">
    <name type="scientific">Porphyromonas gingivicanis</name>
    <dbReference type="NCBI Taxonomy" id="266762"/>
    <lineage>
        <taxon>Bacteria</taxon>
        <taxon>Pseudomonadati</taxon>
        <taxon>Bacteroidota</taxon>
        <taxon>Bacteroidia</taxon>
        <taxon>Bacteroidales</taxon>
        <taxon>Porphyromonadaceae</taxon>
        <taxon>Porphyromonas</taxon>
    </lineage>
</organism>
<dbReference type="AlphaFoldDB" id="A0A0A2G761"/>
<evidence type="ECO:0000256" key="4">
    <source>
        <dbReference type="ARBA" id="ARBA00022692"/>
    </source>
</evidence>
<keyword evidence="4 7" id="KW-0812">Transmembrane</keyword>
<evidence type="ECO:0000256" key="5">
    <source>
        <dbReference type="ARBA" id="ARBA00022989"/>
    </source>
</evidence>
<dbReference type="GO" id="GO:0015297">
    <property type="term" value="F:antiporter activity"/>
    <property type="evidence" value="ECO:0007669"/>
    <property type="project" value="InterPro"/>
</dbReference>
<sequence length="432" mass="48120">MRKLIWGLAIPNIVSNITVPLLSLVDVGLAGNMAVYGSIGAVALASVVVNTLYWLFGFLRMGTTGLVAQAFGADDVEAINRNLGRGVVLALLIGILLSLTMPLMAFFVHAMAQGDIEMAFQAERYIRVSLLGAPATMLLYVFNGWFIGMQNTRTPMIGAILVNLLNILISYVCVRGYAMGVEGLAWGTIVAQYIGVLFLLLSARFLYHPILKQFRIKELLQLHGARHYLGVNRDLFLRSILLSGVTLFFTYASTKEGEVVVSANTLLLQFFTLFSYFMDGFAYAGEALAGRFIGMKQRSLLERLVRQLFIIGVPLTLFTALLYYLLPAPLLHLLSNREDIVASAMEYVFWAALIPPMGFAAFLWDGIFIGGTYAKGLLWSMLWAAALFFLLYYALHPYWGVTALWLAFNVYLLTRGAVQTFLFPRFLRRLSF</sequence>
<dbReference type="InterPro" id="IPR002528">
    <property type="entry name" value="MATE_fam"/>
</dbReference>
<feature type="transmembrane region" description="Helical" evidence="7">
    <location>
        <begin position="35"/>
        <end position="56"/>
    </location>
</feature>
<dbReference type="InterPro" id="IPR050222">
    <property type="entry name" value="MATE_MdtK"/>
</dbReference>
<protein>
    <submittedName>
        <fullName evidence="8">Damage-inducible protein F</fullName>
    </submittedName>
</protein>
<dbReference type="Proteomes" id="UP000030134">
    <property type="component" value="Unassembled WGS sequence"/>
</dbReference>
<feature type="transmembrane region" description="Helical" evidence="7">
    <location>
        <begin position="160"/>
        <end position="178"/>
    </location>
</feature>
<gene>
    <name evidence="8" type="ORF">HQ36_01260</name>
</gene>
<comment type="subcellular location">
    <subcellularLocation>
        <location evidence="1">Membrane</location>
        <topology evidence="1">Multi-pass membrane protein</topology>
    </subcellularLocation>
</comment>
<feature type="transmembrane region" description="Helical" evidence="7">
    <location>
        <begin position="184"/>
        <end position="207"/>
    </location>
</feature>
<dbReference type="InterPro" id="IPR044644">
    <property type="entry name" value="DinF-like"/>
</dbReference>
<feature type="transmembrane region" description="Helical" evidence="7">
    <location>
        <begin position="87"/>
        <end position="108"/>
    </location>
</feature>
<keyword evidence="6 7" id="KW-0472">Membrane</keyword>
<evidence type="ECO:0000256" key="7">
    <source>
        <dbReference type="SAM" id="Phobius"/>
    </source>
</evidence>
<dbReference type="NCBIfam" id="TIGR00797">
    <property type="entry name" value="matE"/>
    <property type="match status" value="1"/>
</dbReference>
<keyword evidence="3" id="KW-0813">Transport</keyword>
<evidence type="ECO:0000313" key="8">
    <source>
        <dbReference type="EMBL" id="KGN99118.1"/>
    </source>
</evidence>
<proteinExistence type="inferred from homology"/>
<dbReference type="PANTHER" id="PTHR43298">
    <property type="entry name" value="MULTIDRUG RESISTANCE PROTEIN NORM-RELATED"/>
    <property type="match status" value="1"/>
</dbReference>
<feature type="transmembrane region" description="Helical" evidence="7">
    <location>
        <begin position="128"/>
        <end position="148"/>
    </location>
</feature>
<feature type="transmembrane region" description="Helical" evidence="7">
    <location>
        <begin position="308"/>
        <end position="327"/>
    </location>
</feature>